<keyword evidence="2" id="KW-1185">Reference proteome</keyword>
<dbReference type="GeneID" id="20667829"/>
<dbReference type="RefSeq" id="XP_009545087.1">
    <property type="nucleotide sequence ID" value="XM_009546792.1"/>
</dbReference>
<dbReference type="InParanoid" id="W4KAA4"/>
<dbReference type="HOGENOM" id="CLU_2942022_0_0_1"/>
<evidence type="ECO:0000313" key="1">
    <source>
        <dbReference type="EMBL" id="ETW82762.1"/>
    </source>
</evidence>
<name>W4KAA4_HETIT</name>
<sequence length="60" mass="6433">MSPEVRLNDLTATSGQIVDHLSGSASSIILTRPSRPQSAKAVRSVPSSLSSHLRRLTYSI</sequence>
<accession>W4KAA4</accession>
<protein>
    <submittedName>
        <fullName evidence="1">Uncharacterized protein</fullName>
    </submittedName>
</protein>
<organism evidence="1 2">
    <name type="scientific">Heterobasidion irregulare (strain TC 32-1)</name>
    <dbReference type="NCBI Taxonomy" id="747525"/>
    <lineage>
        <taxon>Eukaryota</taxon>
        <taxon>Fungi</taxon>
        <taxon>Dikarya</taxon>
        <taxon>Basidiomycota</taxon>
        <taxon>Agaricomycotina</taxon>
        <taxon>Agaricomycetes</taxon>
        <taxon>Russulales</taxon>
        <taxon>Bondarzewiaceae</taxon>
        <taxon>Heterobasidion</taxon>
        <taxon>Heterobasidion annosum species complex</taxon>
    </lineage>
</organism>
<dbReference type="EMBL" id="KI925457">
    <property type="protein sequence ID" value="ETW82762.1"/>
    <property type="molecule type" value="Genomic_DNA"/>
</dbReference>
<dbReference type="Proteomes" id="UP000030671">
    <property type="component" value="Unassembled WGS sequence"/>
</dbReference>
<dbReference type="KEGG" id="hir:HETIRDRAFT_163186"/>
<reference evidence="1 2" key="1">
    <citation type="journal article" date="2012" name="New Phytol.">
        <title>Insight into trade-off between wood decay and parasitism from the genome of a fungal forest pathogen.</title>
        <authorList>
            <person name="Olson A."/>
            <person name="Aerts A."/>
            <person name="Asiegbu F."/>
            <person name="Belbahri L."/>
            <person name="Bouzid O."/>
            <person name="Broberg A."/>
            <person name="Canback B."/>
            <person name="Coutinho P.M."/>
            <person name="Cullen D."/>
            <person name="Dalman K."/>
            <person name="Deflorio G."/>
            <person name="van Diepen L.T."/>
            <person name="Dunand C."/>
            <person name="Duplessis S."/>
            <person name="Durling M."/>
            <person name="Gonthier P."/>
            <person name="Grimwood J."/>
            <person name="Fossdal C.G."/>
            <person name="Hansson D."/>
            <person name="Henrissat B."/>
            <person name="Hietala A."/>
            <person name="Himmelstrand K."/>
            <person name="Hoffmeister D."/>
            <person name="Hogberg N."/>
            <person name="James T.Y."/>
            <person name="Karlsson M."/>
            <person name="Kohler A."/>
            <person name="Kues U."/>
            <person name="Lee Y.H."/>
            <person name="Lin Y.C."/>
            <person name="Lind M."/>
            <person name="Lindquist E."/>
            <person name="Lombard V."/>
            <person name="Lucas S."/>
            <person name="Lunden K."/>
            <person name="Morin E."/>
            <person name="Murat C."/>
            <person name="Park J."/>
            <person name="Raffaello T."/>
            <person name="Rouze P."/>
            <person name="Salamov A."/>
            <person name="Schmutz J."/>
            <person name="Solheim H."/>
            <person name="Stahlberg J."/>
            <person name="Velez H."/>
            <person name="de Vries R.P."/>
            <person name="Wiebenga A."/>
            <person name="Woodward S."/>
            <person name="Yakovlev I."/>
            <person name="Garbelotto M."/>
            <person name="Martin F."/>
            <person name="Grigoriev I.V."/>
            <person name="Stenlid J."/>
        </authorList>
    </citation>
    <scope>NUCLEOTIDE SEQUENCE [LARGE SCALE GENOMIC DNA]</scope>
    <source>
        <strain evidence="1 2">TC 32-1</strain>
    </source>
</reference>
<dbReference type="AlphaFoldDB" id="W4KAA4"/>
<proteinExistence type="predicted"/>
<gene>
    <name evidence="1" type="ORF">HETIRDRAFT_163186</name>
</gene>
<evidence type="ECO:0000313" key="2">
    <source>
        <dbReference type="Proteomes" id="UP000030671"/>
    </source>
</evidence>